<dbReference type="InterPro" id="IPR052472">
    <property type="entry name" value="MORN3"/>
</dbReference>
<dbReference type="Proteomes" id="UP001642540">
    <property type="component" value="Unassembled WGS sequence"/>
</dbReference>
<gene>
    <name evidence="6" type="ORF">ODALV1_LOCUS7342</name>
</gene>
<reference evidence="6 7" key="1">
    <citation type="submission" date="2024-08" db="EMBL/GenBank/DDBJ databases">
        <authorList>
            <person name="Cucini C."/>
            <person name="Frati F."/>
        </authorList>
    </citation>
    <scope>NUCLEOTIDE SEQUENCE [LARGE SCALE GENOMIC DNA]</scope>
</reference>
<evidence type="ECO:0000256" key="1">
    <source>
        <dbReference type="ARBA" id="ARBA00004218"/>
    </source>
</evidence>
<sequence>MPFLKPQKEPPKQWKKWNQRTNREGYRGAVFGSSNKQKYTGWYHKNVKSGKGFQSYEDANGFRTFYEGDWENDKRHGHGFLSFDCDATKKTLRIYSGSWKNDTMSGSGMKSFPDGGLYKGDFRNGMRHGIGIMYYHDGCIYTGEWNKDQRHGIGRLVNTKGDYYEGTFKKDTKCGLGRFYHLTTGQLQEGLWFDDLPQTTILFDDPIRRSVNKSTGPFRIFQIPPLTVLKNPRQVYLQRAYEVLDQVEAFAAGTHKVRSKI</sequence>
<accession>A0ABP1Q6A1</accession>
<dbReference type="SUPFAM" id="SSF82185">
    <property type="entry name" value="Histone H3 K4-specific methyltransferase SET7/9 N-terminal domain"/>
    <property type="match status" value="2"/>
</dbReference>
<keyword evidence="7" id="KW-1185">Reference proteome</keyword>
<protein>
    <recommendedName>
        <fullName evidence="4">MORN repeat-containing protein 3</fullName>
    </recommendedName>
</protein>
<evidence type="ECO:0000313" key="7">
    <source>
        <dbReference type="Proteomes" id="UP001642540"/>
    </source>
</evidence>
<dbReference type="PANTHER" id="PTHR46511:SF1">
    <property type="entry name" value="MORN REPEAT-CONTAINING PROTEIN 3"/>
    <property type="match status" value="1"/>
</dbReference>
<evidence type="ECO:0000256" key="5">
    <source>
        <dbReference type="ARBA" id="ARBA00045851"/>
    </source>
</evidence>
<proteinExistence type="predicted"/>
<dbReference type="InterPro" id="IPR003409">
    <property type="entry name" value="MORN"/>
</dbReference>
<comment type="subcellular location">
    <subcellularLocation>
        <location evidence="1">Cytoplasmic vesicle</location>
        <location evidence="1">Secretory vesicle</location>
        <location evidence="1">Acrosome</location>
    </subcellularLocation>
</comment>
<dbReference type="Pfam" id="PF02493">
    <property type="entry name" value="MORN"/>
    <property type="match status" value="5"/>
</dbReference>
<evidence type="ECO:0000256" key="4">
    <source>
        <dbReference type="ARBA" id="ARBA00039854"/>
    </source>
</evidence>
<keyword evidence="3" id="KW-0968">Cytoplasmic vesicle</keyword>
<dbReference type="SMART" id="SM00698">
    <property type="entry name" value="MORN"/>
    <property type="match status" value="6"/>
</dbReference>
<dbReference type="EMBL" id="CAXLJM020000023">
    <property type="protein sequence ID" value="CAL8089345.1"/>
    <property type="molecule type" value="Genomic_DNA"/>
</dbReference>
<evidence type="ECO:0000256" key="2">
    <source>
        <dbReference type="ARBA" id="ARBA00022737"/>
    </source>
</evidence>
<evidence type="ECO:0000256" key="3">
    <source>
        <dbReference type="ARBA" id="ARBA00023329"/>
    </source>
</evidence>
<dbReference type="Gene3D" id="2.20.110.10">
    <property type="entry name" value="Histone H3 K4-specific methyltransferase SET7/9 N-terminal domain"/>
    <property type="match status" value="3"/>
</dbReference>
<dbReference type="PANTHER" id="PTHR46511">
    <property type="entry name" value="MORN REPEAT-CONTAINING PROTEIN 3"/>
    <property type="match status" value="1"/>
</dbReference>
<comment type="function">
    <text evidence="5">Assembles a suppression complex (suppresome) by tethering SIRT1 and MDM2 to regulate composite modifications of p53/TP53. Confers both deacetylation-mediated functional inactivation, by SIRT1, and ubiquitination-dependent degradation, by MDM2, of p53/TP53, promoting a proliferative and cell survival behaviors. May play a role in the regulation of spermatogenesis.</text>
</comment>
<organism evidence="6 7">
    <name type="scientific">Orchesella dallaii</name>
    <dbReference type="NCBI Taxonomy" id="48710"/>
    <lineage>
        <taxon>Eukaryota</taxon>
        <taxon>Metazoa</taxon>
        <taxon>Ecdysozoa</taxon>
        <taxon>Arthropoda</taxon>
        <taxon>Hexapoda</taxon>
        <taxon>Collembola</taxon>
        <taxon>Entomobryomorpha</taxon>
        <taxon>Entomobryoidea</taxon>
        <taxon>Orchesellidae</taxon>
        <taxon>Orchesellinae</taxon>
        <taxon>Orchesella</taxon>
    </lineage>
</organism>
<evidence type="ECO:0000313" key="6">
    <source>
        <dbReference type="EMBL" id="CAL8089345.1"/>
    </source>
</evidence>
<comment type="caution">
    <text evidence="6">The sequence shown here is derived from an EMBL/GenBank/DDBJ whole genome shotgun (WGS) entry which is preliminary data.</text>
</comment>
<name>A0ABP1Q6A1_9HEXA</name>
<keyword evidence="2" id="KW-0677">Repeat</keyword>